<dbReference type="PANTHER" id="PTHR12215">
    <property type="entry name" value="PHOSPHOPANTETHEINE TRANSFERASE"/>
    <property type="match status" value="1"/>
</dbReference>
<dbReference type="InterPro" id="IPR050559">
    <property type="entry name" value="P-Pant_transferase_sf"/>
</dbReference>
<dbReference type="Proteomes" id="UP000325462">
    <property type="component" value="Chromosome"/>
</dbReference>
<dbReference type="InterPro" id="IPR037143">
    <property type="entry name" value="4-PPantetheinyl_Trfase_dom_sf"/>
</dbReference>
<dbReference type="NCBIfam" id="NF047349">
    <property type="entry name" value="4PPT_AusB"/>
    <property type="match status" value="1"/>
</dbReference>
<evidence type="ECO:0000313" key="4">
    <source>
        <dbReference type="EMBL" id="QEX38004.1"/>
    </source>
</evidence>
<dbReference type="RefSeq" id="WP_002479158.1">
    <property type="nucleotide sequence ID" value="NZ_CP020735.1"/>
</dbReference>
<evidence type="ECO:0000259" key="3">
    <source>
        <dbReference type="Pfam" id="PF01648"/>
    </source>
</evidence>
<comment type="similarity">
    <text evidence="1">Belongs to the P-Pant transferase superfamily. Gsp/Sfp/HetI/AcpT family.</text>
</comment>
<dbReference type="GO" id="GO:0016740">
    <property type="term" value="F:transferase activity"/>
    <property type="evidence" value="ECO:0007669"/>
    <property type="project" value="UniProtKB-KW"/>
</dbReference>
<accession>A0ABX6BSE6</accession>
<evidence type="ECO:0000256" key="2">
    <source>
        <dbReference type="ARBA" id="ARBA00022679"/>
    </source>
</evidence>
<organism evidence="4 5">
    <name type="scientific">Staphylococcus lugdunensis</name>
    <dbReference type="NCBI Taxonomy" id="28035"/>
    <lineage>
        <taxon>Bacteria</taxon>
        <taxon>Bacillati</taxon>
        <taxon>Bacillota</taxon>
        <taxon>Bacilli</taxon>
        <taxon>Bacillales</taxon>
        <taxon>Staphylococcaceae</taxon>
        <taxon>Staphylococcus</taxon>
    </lineage>
</organism>
<feature type="domain" description="4'-phosphopantetheinyl transferase" evidence="3">
    <location>
        <begin position="102"/>
        <end position="159"/>
    </location>
</feature>
<sequence>MKLFITQMNHTYKDIAHWMSQSHRQLKKPERLTYRFSKDKWMHRIGDLLIQYSIEHTHGLMPSQWSYDIQPNGHVKIASPIDIYVNLSYSFPYIICAIDHLPIGADIEEIKGMDDLNIAKQFSTNEFNQIQTLEDFYTIWTKKESYSKMIGEGLIRGLAYYDVTKPLYYQHHTIKFKQHLIDNCIIQLCHISSNHPFEIVDVPLKQLF</sequence>
<reference evidence="4 5" key="1">
    <citation type="submission" date="2019-07" db="EMBL/GenBank/DDBJ databases">
        <title>Comparative genome analysis of staphylococcus lugdunensis shows clonal complex-dependent diversity of the putative virulence factor, ess/type vii locus.</title>
        <authorList>
            <person name="Lebeurre J."/>
            <person name="Dahyot S."/>
            <person name="Diene S."/>
            <person name="Paulay A."/>
            <person name="Aubourg M."/>
            <person name="Argemi X."/>
            <person name="Giard J.-C."/>
            <person name="Tournier I."/>
            <person name="Francois P."/>
            <person name="Pestel-Caron M."/>
        </authorList>
    </citation>
    <scope>NUCLEOTIDE SEQUENCE [LARGE SCALE GENOMIC DNA]</scope>
    <source>
        <strain evidence="4 5">SL13</strain>
    </source>
</reference>
<dbReference type="Gene3D" id="3.90.470.20">
    <property type="entry name" value="4'-phosphopantetheinyl transferase domain"/>
    <property type="match status" value="2"/>
</dbReference>
<evidence type="ECO:0000313" key="5">
    <source>
        <dbReference type="Proteomes" id="UP000325462"/>
    </source>
</evidence>
<dbReference type="PANTHER" id="PTHR12215:SF10">
    <property type="entry name" value="L-AMINOADIPATE-SEMIALDEHYDE DEHYDROGENASE-PHOSPHOPANTETHEINYL TRANSFERASE"/>
    <property type="match status" value="1"/>
</dbReference>
<proteinExistence type="inferred from homology"/>
<gene>
    <name evidence="4" type="ORF">FO454_03305</name>
</gene>
<dbReference type="EMBL" id="CP041722">
    <property type="protein sequence ID" value="QEX38004.1"/>
    <property type="molecule type" value="Genomic_DNA"/>
</dbReference>
<dbReference type="Pfam" id="PF01648">
    <property type="entry name" value="ACPS"/>
    <property type="match status" value="1"/>
</dbReference>
<keyword evidence="2 4" id="KW-0808">Transferase</keyword>
<keyword evidence="5" id="KW-1185">Reference proteome</keyword>
<name>A0ABX6BSE6_STALU</name>
<protein>
    <submittedName>
        <fullName evidence="4">4'-phosphopantetheinyl transferase superfamily protein</fullName>
    </submittedName>
</protein>
<dbReference type="SUPFAM" id="SSF56214">
    <property type="entry name" value="4'-phosphopantetheinyl transferase"/>
    <property type="match status" value="2"/>
</dbReference>
<dbReference type="InterPro" id="IPR008278">
    <property type="entry name" value="4-PPantetheinyl_Trfase_dom"/>
</dbReference>
<evidence type="ECO:0000256" key="1">
    <source>
        <dbReference type="ARBA" id="ARBA00010990"/>
    </source>
</evidence>